<accession>A0A1R4FW49</accession>
<dbReference type="AlphaFoldDB" id="A0A1R4FW49"/>
<keyword evidence="1" id="KW-0812">Transmembrane</keyword>
<keyword evidence="1" id="KW-0472">Membrane</keyword>
<feature type="transmembrane region" description="Helical" evidence="1">
    <location>
        <begin position="91"/>
        <end position="111"/>
    </location>
</feature>
<evidence type="ECO:0008006" key="4">
    <source>
        <dbReference type="Google" id="ProtNLM"/>
    </source>
</evidence>
<dbReference type="Proteomes" id="UP000195913">
    <property type="component" value="Unassembled WGS sequence"/>
</dbReference>
<evidence type="ECO:0000256" key="1">
    <source>
        <dbReference type="SAM" id="Phobius"/>
    </source>
</evidence>
<dbReference type="RefSeq" id="WP_158225911.1">
    <property type="nucleotide sequence ID" value="NZ_FUHW01000023.1"/>
</dbReference>
<feature type="transmembrane region" description="Helical" evidence="1">
    <location>
        <begin position="21"/>
        <end position="41"/>
    </location>
</feature>
<name>A0A1R4FW49_9MICC</name>
<evidence type="ECO:0000313" key="2">
    <source>
        <dbReference type="EMBL" id="SJM60149.1"/>
    </source>
</evidence>
<gene>
    <name evidence="2" type="ORF">FM101_06185</name>
</gene>
<dbReference type="EMBL" id="FUHW01000023">
    <property type="protein sequence ID" value="SJM60149.1"/>
    <property type="molecule type" value="Genomic_DNA"/>
</dbReference>
<sequence length="170" mass="18299">MRKNPGGSGSWTRRPGSSFESAVYGLIVVSAMLIVMGRYANTSAENFFKVLGTVVVFWAAHLFAVAVAHLNQSEPGQATFRGEIAHAWRHSVGLLLAAVIPLGILLLGVLGVLSDEVVLWTALWVNVFLLAVVGYLSSLRWAPTVWTRLMVSGCTALLGLLVVGLKVFLH</sequence>
<keyword evidence="1" id="KW-1133">Transmembrane helix</keyword>
<organism evidence="2 3">
    <name type="scientific">Arthrobacter rhombi</name>
    <dbReference type="NCBI Taxonomy" id="71253"/>
    <lineage>
        <taxon>Bacteria</taxon>
        <taxon>Bacillati</taxon>
        <taxon>Actinomycetota</taxon>
        <taxon>Actinomycetes</taxon>
        <taxon>Micrococcales</taxon>
        <taxon>Micrococcaceae</taxon>
        <taxon>Arthrobacter</taxon>
    </lineage>
</organism>
<reference evidence="2 3" key="1">
    <citation type="submission" date="2017-02" db="EMBL/GenBank/DDBJ databases">
        <authorList>
            <person name="Peterson S.W."/>
        </authorList>
    </citation>
    <scope>NUCLEOTIDE SEQUENCE [LARGE SCALE GENOMIC DNA]</scope>
    <source>
        <strain evidence="2 3">B Ar 00.02</strain>
    </source>
</reference>
<evidence type="ECO:0000313" key="3">
    <source>
        <dbReference type="Proteomes" id="UP000195913"/>
    </source>
</evidence>
<feature type="transmembrane region" description="Helical" evidence="1">
    <location>
        <begin position="47"/>
        <end position="70"/>
    </location>
</feature>
<protein>
    <recommendedName>
        <fullName evidence="4">Integral membrane protein</fullName>
    </recommendedName>
</protein>
<feature type="transmembrane region" description="Helical" evidence="1">
    <location>
        <begin position="117"/>
        <end position="137"/>
    </location>
</feature>
<keyword evidence="3" id="KW-1185">Reference proteome</keyword>
<feature type="transmembrane region" description="Helical" evidence="1">
    <location>
        <begin position="149"/>
        <end position="169"/>
    </location>
</feature>
<proteinExistence type="predicted"/>